<protein>
    <submittedName>
        <fullName evidence="2">PhzF family phenazine biosynthesis protein</fullName>
    </submittedName>
</protein>
<reference evidence="2 3" key="1">
    <citation type="journal article" date="2017" name="Int. J. Syst. Evol. Microbiol.">
        <title>Ramlibacter alkalitolerans sp. nov., alkali-tolerant bacterium isolated from soil of ginseng.</title>
        <authorList>
            <person name="Lee D.H."/>
            <person name="Cha C.J."/>
        </authorList>
    </citation>
    <scope>NUCLEOTIDE SEQUENCE [LARGE SCALE GENOMIC DNA]</scope>
    <source>
        <strain evidence="2 3">KACC 19305</strain>
    </source>
</reference>
<dbReference type="SUPFAM" id="SSF54506">
    <property type="entry name" value="Diaminopimelate epimerase-like"/>
    <property type="match status" value="1"/>
</dbReference>
<comment type="caution">
    <text evidence="2">The sequence shown here is derived from an EMBL/GenBank/DDBJ whole genome shotgun (WGS) entry which is preliminary data.</text>
</comment>
<dbReference type="Gene3D" id="3.10.310.10">
    <property type="entry name" value="Diaminopimelate Epimerase, Chain A, domain 1"/>
    <property type="match status" value="2"/>
</dbReference>
<dbReference type="PANTHER" id="PTHR13774">
    <property type="entry name" value="PHENAZINE BIOSYNTHESIS PROTEIN"/>
    <property type="match status" value="1"/>
</dbReference>
<dbReference type="EMBL" id="JAEQND010000017">
    <property type="protein sequence ID" value="MBL0428379.1"/>
    <property type="molecule type" value="Genomic_DNA"/>
</dbReference>
<evidence type="ECO:0000313" key="3">
    <source>
        <dbReference type="Proteomes" id="UP000622707"/>
    </source>
</evidence>
<dbReference type="RefSeq" id="WP_201693009.1">
    <property type="nucleotide sequence ID" value="NZ_JAEQND010000017.1"/>
</dbReference>
<sequence length="288" mass="30498">MTLRPFKQVDVFTAVPYRGNPLAVVLDGEGLSPEQMQHFCNWTNLSEATFLLPPTQPGADYRVRIFSPGRELLFAGHPTLGSCHAWLEAGGRPRGEHIVQECGVGLVKLRRSGERLAFAAPPLRKSGPLPEEDVALIARGLGVARGDIVDHAWCDNGPNWRGVLLQSAEQVLALQPDGAILAGLDVGVVGTRGKVGVVGTRGTGDECLFEVRAFFPGNNGMTEDPVTGSLNAALAQWLIGAGIAPPRYVASQGTALGRAGRVHVERDAAGETWIGGATVTCVDGQVRL</sequence>
<dbReference type="Pfam" id="PF02567">
    <property type="entry name" value="PhzC-PhzF"/>
    <property type="match status" value="1"/>
</dbReference>
<dbReference type="Proteomes" id="UP000622707">
    <property type="component" value="Unassembled WGS sequence"/>
</dbReference>
<dbReference type="InterPro" id="IPR003719">
    <property type="entry name" value="Phenazine_PhzF-like"/>
</dbReference>
<evidence type="ECO:0000313" key="2">
    <source>
        <dbReference type="EMBL" id="MBL0428379.1"/>
    </source>
</evidence>
<organism evidence="2 3">
    <name type="scientific">Ramlibacter alkalitolerans</name>
    <dbReference type="NCBI Taxonomy" id="2039631"/>
    <lineage>
        <taxon>Bacteria</taxon>
        <taxon>Pseudomonadati</taxon>
        <taxon>Pseudomonadota</taxon>
        <taxon>Betaproteobacteria</taxon>
        <taxon>Burkholderiales</taxon>
        <taxon>Comamonadaceae</taxon>
        <taxon>Ramlibacter</taxon>
    </lineage>
</organism>
<proteinExistence type="inferred from homology"/>
<keyword evidence="3" id="KW-1185">Reference proteome</keyword>
<dbReference type="PANTHER" id="PTHR13774:SF32">
    <property type="entry name" value="ANTISENSE-ENHANCING SEQUENCE 1"/>
    <property type="match status" value="1"/>
</dbReference>
<accession>A0ABS1JVR9</accession>
<name>A0ABS1JVR9_9BURK</name>
<comment type="similarity">
    <text evidence="1">Belongs to the PhzF family.</text>
</comment>
<dbReference type="NCBIfam" id="TIGR00654">
    <property type="entry name" value="PhzF_family"/>
    <property type="match status" value="1"/>
</dbReference>
<evidence type="ECO:0000256" key="1">
    <source>
        <dbReference type="ARBA" id="ARBA00008270"/>
    </source>
</evidence>
<gene>
    <name evidence="2" type="ORF">JI746_24965</name>
</gene>
<dbReference type="PIRSF" id="PIRSF016184">
    <property type="entry name" value="PhzC_PhzF"/>
    <property type="match status" value="1"/>
</dbReference>